<accession>A0A816B2F4</accession>
<dbReference type="CDD" id="cd22062">
    <property type="entry name" value="WH2_DdVASP-like"/>
    <property type="match status" value="1"/>
</dbReference>
<evidence type="ECO:0000259" key="2">
    <source>
        <dbReference type="PROSITE" id="PS50011"/>
    </source>
</evidence>
<evidence type="ECO:0000256" key="1">
    <source>
        <dbReference type="SAM" id="Coils"/>
    </source>
</evidence>
<name>A0A816B2F4_ADIRI</name>
<dbReference type="PROSITE" id="PS50007">
    <property type="entry name" value="PIPLC_X_DOMAIN"/>
    <property type="match status" value="1"/>
</dbReference>
<gene>
    <name evidence="4" type="ORF">XAT740_LOCUS48180</name>
</gene>
<dbReference type="PROSITE" id="PS50011">
    <property type="entry name" value="PROTEIN_KINASE_DOM"/>
    <property type="match status" value="1"/>
</dbReference>
<dbReference type="Gene3D" id="1.10.510.10">
    <property type="entry name" value="Transferase(Phosphotransferase) domain 1"/>
    <property type="match status" value="1"/>
</dbReference>
<dbReference type="SMART" id="SM00312">
    <property type="entry name" value="PX"/>
    <property type="match status" value="1"/>
</dbReference>
<dbReference type="Pfam" id="PF00787">
    <property type="entry name" value="PX"/>
    <property type="match status" value="1"/>
</dbReference>
<sequence>MARLIVPQKSFHELSPVDPVLPMNCVIESSYVVDGHGEYSIRVARISNDPAFSWVITKRFREFVELDNLLKDYGFNFDLPKKKLFGNTDPIFMAERQKGLQAYLNILVQHIELCNSLTVHRFLDPNSHLISYPESALQHVSMFVRSMTDVYQIIDPLQDFGWRYDKMYFLATKTGRPKHERYLLIWCHYGLDKALHEKVIENCLKLLKSISHPLIAPIEDVYANESGILTVCRFYNRGSLKDYIYRTRPACGVYWSRYGPTITTRRCDINQIRTLGRQILEGLYFLYDNHLMYGHLHSGNILVDLEQSQTIKIVDIANVIAGVSSKYRHYFSELKYIRTLEHCDIYSFGRLLYELSTGEECPMNICTELPHIIPMPVQQILSKIFITSGELPTIEQILNEPFFQMMFLNGVERLQLTLSEKALEVFQRIRRTAEQRLENDQIKIKSAQRQSKITNHLMSAEEKLKRRREKQAKALEKQMESSFTSADTTKNVPRPVIVNPLPSTTSQQSSSPSFVSQLSSPSISVVTAASDDRNDLLSSIAEFNVSKLKKTKTNDRSAPKLDREKDIIIYQAMASSSNMPDSHSNYTEWMRNLPEYLHNVPVTKLALPGTHDSFAFRLTSQPGPDLAPVLRHLRIFIRPIIKNWSITQDKNFTGTSSLITVKYVLWTLFLLEQLRIGIRYFDLRVCCTRDKHAYSRSPFQFTHGLLGDFVRESLEEINEFLNKHSKEVILLDFNHFYDFNDQCGHDQLIHLIHEVFGKKLCTTAPTIHDCTLNYLWNHKQQVILLYEQDPSQCSAYMNRVGHFFKVCQSPWANTARVDDLFLFLDDKITTSRPTTCINVVQGQLTPDSASIQSNPFGSLRAYARESNPRLIEWLSYRQRDPSLANGVNVVICDFADQAFANAVIMLNYKVSR</sequence>
<evidence type="ECO:0008006" key="6">
    <source>
        <dbReference type="Google" id="ProtNLM"/>
    </source>
</evidence>
<dbReference type="GO" id="GO:0006629">
    <property type="term" value="P:lipid metabolic process"/>
    <property type="evidence" value="ECO:0007669"/>
    <property type="project" value="InterPro"/>
</dbReference>
<dbReference type="PANTHER" id="PTHR13593:SF113">
    <property type="entry name" value="SI:DKEY-266F7.9"/>
    <property type="match status" value="1"/>
</dbReference>
<dbReference type="InterPro" id="IPR003124">
    <property type="entry name" value="WH2_dom"/>
</dbReference>
<evidence type="ECO:0000313" key="4">
    <source>
        <dbReference type="EMBL" id="CAF1605100.1"/>
    </source>
</evidence>
<evidence type="ECO:0000259" key="3">
    <source>
        <dbReference type="PROSITE" id="PS50195"/>
    </source>
</evidence>
<reference evidence="4" key="1">
    <citation type="submission" date="2021-02" db="EMBL/GenBank/DDBJ databases">
        <authorList>
            <person name="Nowell W R."/>
        </authorList>
    </citation>
    <scope>NUCLEOTIDE SEQUENCE</scope>
</reference>
<dbReference type="PROSITE" id="PS50195">
    <property type="entry name" value="PX"/>
    <property type="match status" value="1"/>
</dbReference>
<dbReference type="SMART" id="SM00220">
    <property type="entry name" value="S_TKc"/>
    <property type="match status" value="1"/>
</dbReference>
<dbReference type="CDD" id="cd08616">
    <property type="entry name" value="PI-PLCXD1c"/>
    <property type="match status" value="1"/>
</dbReference>
<protein>
    <recommendedName>
        <fullName evidence="6">PX domain-containing protein kinase-like protein</fullName>
    </recommendedName>
</protein>
<dbReference type="GO" id="GO:0035091">
    <property type="term" value="F:phosphatidylinositol binding"/>
    <property type="evidence" value="ECO:0007669"/>
    <property type="project" value="InterPro"/>
</dbReference>
<comment type="caution">
    <text evidence="4">The sequence shown here is derived from an EMBL/GenBank/DDBJ whole genome shotgun (WGS) entry which is preliminary data.</text>
</comment>
<dbReference type="SUPFAM" id="SSF51695">
    <property type="entry name" value="PLC-like phosphodiesterases"/>
    <property type="match status" value="1"/>
</dbReference>
<dbReference type="GO" id="GO:0003779">
    <property type="term" value="F:actin binding"/>
    <property type="evidence" value="ECO:0007669"/>
    <property type="project" value="InterPro"/>
</dbReference>
<dbReference type="GO" id="GO:0005524">
    <property type="term" value="F:ATP binding"/>
    <property type="evidence" value="ECO:0007669"/>
    <property type="project" value="InterPro"/>
</dbReference>
<dbReference type="GO" id="GO:0008081">
    <property type="term" value="F:phosphoric diester hydrolase activity"/>
    <property type="evidence" value="ECO:0007669"/>
    <property type="project" value="InterPro"/>
</dbReference>
<dbReference type="SUPFAM" id="SSF64268">
    <property type="entry name" value="PX domain"/>
    <property type="match status" value="1"/>
</dbReference>
<dbReference type="SUPFAM" id="SSF56112">
    <property type="entry name" value="Protein kinase-like (PK-like)"/>
    <property type="match status" value="1"/>
</dbReference>
<dbReference type="Gene3D" id="3.20.20.190">
    <property type="entry name" value="Phosphatidylinositol (PI) phosphodiesterase"/>
    <property type="match status" value="1"/>
</dbReference>
<organism evidence="4 5">
    <name type="scientific">Adineta ricciae</name>
    <name type="common">Rotifer</name>
    <dbReference type="NCBI Taxonomy" id="249248"/>
    <lineage>
        <taxon>Eukaryota</taxon>
        <taxon>Metazoa</taxon>
        <taxon>Spiralia</taxon>
        <taxon>Gnathifera</taxon>
        <taxon>Rotifera</taxon>
        <taxon>Eurotatoria</taxon>
        <taxon>Bdelloidea</taxon>
        <taxon>Adinetida</taxon>
        <taxon>Adinetidae</taxon>
        <taxon>Adineta</taxon>
    </lineage>
</organism>
<dbReference type="Gene3D" id="3.30.1520.10">
    <property type="entry name" value="Phox-like domain"/>
    <property type="match status" value="1"/>
</dbReference>
<feature type="domain" description="PX" evidence="3">
    <location>
        <begin position="17"/>
        <end position="130"/>
    </location>
</feature>
<dbReference type="InterPro" id="IPR001683">
    <property type="entry name" value="PX_dom"/>
</dbReference>
<dbReference type="InterPro" id="IPR000719">
    <property type="entry name" value="Prot_kinase_dom"/>
</dbReference>
<feature type="coiled-coil region" evidence="1">
    <location>
        <begin position="430"/>
        <end position="478"/>
    </location>
</feature>
<feature type="domain" description="Protein kinase" evidence="2">
    <location>
        <begin position="77"/>
        <end position="403"/>
    </location>
</feature>
<dbReference type="PANTHER" id="PTHR13593">
    <property type="match status" value="1"/>
</dbReference>
<dbReference type="Proteomes" id="UP000663828">
    <property type="component" value="Unassembled WGS sequence"/>
</dbReference>
<evidence type="ECO:0000313" key="5">
    <source>
        <dbReference type="Proteomes" id="UP000663828"/>
    </source>
</evidence>
<keyword evidence="5" id="KW-1185">Reference proteome</keyword>
<dbReference type="GO" id="GO:0004672">
    <property type="term" value="F:protein kinase activity"/>
    <property type="evidence" value="ECO:0007669"/>
    <property type="project" value="InterPro"/>
</dbReference>
<dbReference type="AlphaFoldDB" id="A0A816B2F4"/>
<dbReference type="InterPro" id="IPR042158">
    <property type="entry name" value="PLCXD1/2/3"/>
</dbReference>
<dbReference type="InterPro" id="IPR011009">
    <property type="entry name" value="Kinase-like_dom_sf"/>
</dbReference>
<dbReference type="EMBL" id="CAJNOR010006857">
    <property type="protein sequence ID" value="CAF1605100.1"/>
    <property type="molecule type" value="Genomic_DNA"/>
</dbReference>
<dbReference type="Pfam" id="PF00069">
    <property type="entry name" value="Pkinase"/>
    <property type="match status" value="1"/>
</dbReference>
<dbReference type="InterPro" id="IPR051057">
    <property type="entry name" value="PI-PLC_domain"/>
</dbReference>
<keyword evidence="1" id="KW-0175">Coiled coil</keyword>
<dbReference type="InterPro" id="IPR017946">
    <property type="entry name" value="PLC-like_Pdiesterase_TIM-brl"/>
</dbReference>
<dbReference type="Pfam" id="PF02205">
    <property type="entry name" value="WH2"/>
    <property type="match status" value="1"/>
</dbReference>
<dbReference type="InterPro" id="IPR036871">
    <property type="entry name" value="PX_dom_sf"/>
</dbReference>
<proteinExistence type="predicted"/>